<dbReference type="AlphaFoldDB" id="A0A0G4ECL8"/>
<sequence>MRGQSIRPDFLPAHSKENGVAVPTRSIQQALARCAQSGVASLSQRGLRELPMELFDLSKAQIEGVNWWECNALTKMDISYNEISAIPEAVSSLEDLSVVIGMHNRFDALPEALFKLPSLKCLHFAHNRLTSLPGSMANCTSLVDLDFSCNSLSTMPCVAKLTNLESLQLDGNDLTMLPDGTEHLARLSKLSVSKNQLESLPDGIGDLGHLRELNVHANKVAALPSSITKLHSLVLMDVSENRLTALDHLPRSEHLDSICAADNHIRTMDGSQLEHTPNLTVLDLKGNHLKRLDEGVGHLTRLKTLDLTNNALPNLPNALGSLESLTRLLIDGNIIRCIRPEVLKGPVLGLKKYLRGRSESSGLDVPNGASGAGADTEQDDAMATRIRTARATRELNLSKMMSERNRVELWRLSTSIEDLEAFTVSDNGIAELPEAISRWDRLQKLIADHNKLTALPPALWHLSSLRELDVSYNTIRSIAPPTATMRHLAHVNLSCNQLAAFPADLIDAAPKLQELRVAYNQIASVAEGPAEAYTPHRALETLDLTNNRITACGEGLMVAFPKMRTLILANNDLRGIPFAWGLWESLQALSLDGNPLKALRSSVLHRGTIAVKDYLASRLPEGYTIPTPKQPDQPQSPTPHPAAAGGATAAAAGSPPRRHDPHDVARVEALEKKIRDLEDEVANPVGLTGAEQRALKKELDDARAELADLQKYMV</sequence>
<dbReference type="Proteomes" id="UP000041254">
    <property type="component" value="Unassembled WGS sequence"/>
</dbReference>
<dbReference type="STRING" id="1169540.A0A0G4ECL8"/>
<feature type="region of interest" description="Disordered" evidence="3">
    <location>
        <begin position="621"/>
        <end position="662"/>
    </location>
</feature>
<feature type="compositionally biased region" description="Low complexity" evidence="3">
    <location>
        <begin position="641"/>
        <end position="655"/>
    </location>
</feature>
<evidence type="ECO:0000256" key="3">
    <source>
        <dbReference type="SAM" id="MobiDB-lite"/>
    </source>
</evidence>
<dbReference type="OMA" id="CMLHKLT"/>
<dbReference type="EMBL" id="CDMY01000185">
    <property type="protein sequence ID" value="CEL93719.1"/>
    <property type="molecule type" value="Genomic_DNA"/>
</dbReference>
<dbReference type="InterPro" id="IPR050216">
    <property type="entry name" value="LRR_domain-containing"/>
</dbReference>
<reference evidence="4 5" key="1">
    <citation type="submission" date="2014-11" db="EMBL/GenBank/DDBJ databases">
        <authorList>
            <person name="Zhu J."/>
            <person name="Qi W."/>
            <person name="Song R."/>
        </authorList>
    </citation>
    <scope>NUCLEOTIDE SEQUENCE [LARGE SCALE GENOMIC DNA]</scope>
</reference>
<keyword evidence="5" id="KW-1185">Reference proteome</keyword>
<keyword evidence="2" id="KW-0677">Repeat</keyword>
<dbReference type="GO" id="GO:0005737">
    <property type="term" value="C:cytoplasm"/>
    <property type="evidence" value="ECO:0007669"/>
    <property type="project" value="TreeGrafter"/>
</dbReference>
<evidence type="ECO:0000313" key="4">
    <source>
        <dbReference type="EMBL" id="CEL93719.1"/>
    </source>
</evidence>
<dbReference type="PANTHER" id="PTHR48051:SF1">
    <property type="entry name" value="RAS SUPPRESSOR PROTEIN 1"/>
    <property type="match status" value="1"/>
</dbReference>
<dbReference type="PROSITE" id="PS51450">
    <property type="entry name" value="LRR"/>
    <property type="match status" value="3"/>
</dbReference>
<dbReference type="SMART" id="SM00369">
    <property type="entry name" value="LRR_TYP"/>
    <property type="match status" value="15"/>
</dbReference>
<dbReference type="InterPro" id="IPR001611">
    <property type="entry name" value="Leu-rich_rpt"/>
</dbReference>
<feature type="compositionally biased region" description="Pro residues" evidence="3">
    <location>
        <begin position="628"/>
        <end position="640"/>
    </location>
</feature>
<dbReference type="Pfam" id="PF13855">
    <property type="entry name" value="LRR_8"/>
    <property type="match status" value="4"/>
</dbReference>
<accession>A0A0G4ECL8</accession>
<evidence type="ECO:0000313" key="5">
    <source>
        <dbReference type="Proteomes" id="UP000041254"/>
    </source>
</evidence>
<dbReference type="SUPFAM" id="SSF52058">
    <property type="entry name" value="L domain-like"/>
    <property type="match status" value="2"/>
</dbReference>
<gene>
    <name evidence="4" type="ORF">Vbra_11374</name>
</gene>
<keyword evidence="1" id="KW-0433">Leucine-rich repeat</keyword>
<dbReference type="Gene3D" id="3.80.10.10">
    <property type="entry name" value="Ribonuclease Inhibitor"/>
    <property type="match status" value="5"/>
</dbReference>
<dbReference type="InterPro" id="IPR003591">
    <property type="entry name" value="Leu-rich_rpt_typical-subtyp"/>
</dbReference>
<dbReference type="FunFam" id="3.80.10.10:FF:001164">
    <property type="entry name" value="GH01279p"/>
    <property type="match status" value="1"/>
</dbReference>
<evidence type="ECO:0000256" key="2">
    <source>
        <dbReference type="ARBA" id="ARBA00022737"/>
    </source>
</evidence>
<dbReference type="InParanoid" id="A0A0G4ECL8"/>
<dbReference type="SMART" id="SM00364">
    <property type="entry name" value="LRR_BAC"/>
    <property type="match status" value="9"/>
</dbReference>
<dbReference type="PhylomeDB" id="A0A0G4ECL8"/>
<dbReference type="InterPro" id="IPR032675">
    <property type="entry name" value="LRR_dom_sf"/>
</dbReference>
<protein>
    <submittedName>
        <fullName evidence="4">Uncharacterized protein</fullName>
    </submittedName>
</protein>
<feature type="region of interest" description="Disordered" evidence="3">
    <location>
        <begin position="358"/>
        <end position="379"/>
    </location>
</feature>
<proteinExistence type="predicted"/>
<evidence type="ECO:0000256" key="1">
    <source>
        <dbReference type="ARBA" id="ARBA00022614"/>
    </source>
</evidence>
<dbReference type="VEuPathDB" id="CryptoDB:Vbra_11374"/>
<dbReference type="OrthoDB" id="427790at2759"/>
<name>A0A0G4ECL8_VITBC</name>
<dbReference type="PANTHER" id="PTHR48051">
    <property type="match status" value="1"/>
</dbReference>
<organism evidence="4 5">
    <name type="scientific">Vitrella brassicaformis (strain CCMP3155)</name>
    <dbReference type="NCBI Taxonomy" id="1169540"/>
    <lineage>
        <taxon>Eukaryota</taxon>
        <taxon>Sar</taxon>
        <taxon>Alveolata</taxon>
        <taxon>Colpodellida</taxon>
        <taxon>Vitrellaceae</taxon>
        <taxon>Vitrella</taxon>
    </lineage>
</organism>